<protein>
    <recommendedName>
        <fullName evidence="3">Nucleotidyltransferase</fullName>
    </recommendedName>
</protein>
<name>K9UMQ8_CHAP6</name>
<organism evidence="1 2">
    <name type="scientific">Chamaesiphon minutus (strain ATCC 27169 / PCC 6605)</name>
    <dbReference type="NCBI Taxonomy" id="1173020"/>
    <lineage>
        <taxon>Bacteria</taxon>
        <taxon>Bacillati</taxon>
        <taxon>Cyanobacteriota</taxon>
        <taxon>Cyanophyceae</taxon>
        <taxon>Gomontiellales</taxon>
        <taxon>Chamaesiphonaceae</taxon>
        <taxon>Chamaesiphon</taxon>
    </lineage>
</organism>
<dbReference type="AlphaFoldDB" id="K9UMQ8"/>
<gene>
    <name evidence="1" type="ORF">Cha6605_5216</name>
</gene>
<sequence length="335" mass="39330">MGGKLFNRGRIDRDRYLDIEADIRTYLDRYLGSDRYRIPRYYGDKPDFGDLDVIVCLDPGDNWQQIRQTIVNDLGIVEVKAAGSVFSTLYRDFQVDYFTAPSPYFESTYNYLSFNDLGNLIGKICRRFNLKYGERGLSYVYRYHNGNFQKEIELTQDFAVICRLLELDYGKWQAGFANITEIFEWTIACPYFSIAPYIDRSTSLERRVKERSTIQSFLDYLDRHQITKKYQYLDNRDDYLPWIAANFPTANLLDRIAAATAAAERSELVKAKFNGEIIMKLLPHLAGKELGHFIVNFKQQFTNFEEFIIVTELHEIERNILEFARSDRETSSKYN</sequence>
<evidence type="ECO:0008006" key="3">
    <source>
        <dbReference type="Google" id="ProtNLM"/>
    </source>
</evidence>
<reference evidence="1 2" key="1">
    <citation type="submission" date="2012-05" db="EMBL/GenBank/DDBJ databases">
        <title>Finished chromosome of genome of Chamaesiphon sp. PCC 6605.</title>
        <authorList>
            <consortium name="US DOE Joint Genome Institute"/>
            <person name="Gugger M."/>
            <person name="Coursin T."/>
            <person name="Rippka R."/>
            <person name="Tandeau De Marsac N."/>
            <person name="Huntemann M."/>
            <person name="Wei C.-L."/>
            <person name="Han J."/>
            <person name="Detter J.C."/>
            <person name="Han C."/>
            <person name="Tapia R."/>
            <person name="Chen A."/>
            <person name="Kyrpides N."/>
            <person name="Mavromatis K."/>
            <person name="Markowitz V."/>
            <person name="Szeto E."/>
            <person name="Ivanova N."/>
            <person name="Pagani I."/>
            <person name="Pati A."/>
            <person name="Goodwin L."/>
            <person name="Nordberg H.P."/>
            <person name="Cantor M.N."/>
            <person name="Hua S.X."/>
            <person name="Woyke T."/>
            <person name="Kerfeld C.A."/>
        </authorList>
    </citation>
    <scope>NUCLEOTIDE SEQUENCE [LARGE SCALE GENOMIC DNA]</scope>
    <source>
        <strain evidence="2">ATCC 27169 / PCC 6605</strain>
    </source>
</reference>
<accession>K9UMQ8</accession>
<dbReference type="HOGENOM" id="CLU_074076_0_0_3"/>
<dbReference type="EMBL" id="CP003600">
    <property type="protein sequence ID" value="AFY96105.1"/>
    <property type="molecule type" value="Genomic_DNA"/>
</dbReference>
<evidence type="ECO:0000313" key="2">
    <source>
        <dbReference type="Proteomes" id="UP000010366"/>
    </source>
</evidence>
<proteinExistence type="predicted"/>
<dbReference type="Proteomes" id="UP000010366">
    <property type="component" value="Chromosome"/>
</dbReference>
<dbReference type="RefSeq" id="WP_015162189.1">
    <property type="nucleotide sequence ID" value="NC_019697.1"/>
</dbReference>
<evidence type="ECO:0000313" key="1">
    <source>
        <dbReference type="EMBL" id="AFY96105.1"/>
    </source>
</evidence>
<dbReference type="KEGG" id="cmp:Cha6605_5216"/>
<dbReference type="eggNOG" id="ENOG502Z99K">
    <property type="taxonomic scope" value="Bacteria"/>
</dbReference>
<keyword evidence="2" id="KW-1185">Reference proteome</keyword>